<gene>
    <name evidence="1" type="ORF">TIFTF001_002601</name>
</gene>
<dbReference type="PANTHER" id="PTHR10992">
    <property type="entry name" value="METHYLESTERASE FAMILY MEMBER"/>
    <property type="match status" value="1"/>
</dbReference>
<dbReference type="GO" id="GO:0080030">
    <property type="term" value="F:methyl indole-3-acetate esterase activity"/>
    <property type="evidence" value="ECO:0007669"/>
    <property type="project" value="TreeGrafter"/>
</dbReference>
<dbReference type="InterPro" id="IPR045889">
    <property type="entry name" value="MES/HNL"/>
</dbReference>
<evidence type="ECO:0000313" key="1">
    <source>
        <dbReference type="EMBL" id="GMN29890.1"/>
    </source>
</evidence>
<dbReference type="AlphaFoldDB" id="A0AA88CSI5"/>
<dbReference type="Gramene" id="FCD_00023025-RA">
    <property type="protein sequence ID" value="FCD_00023025-RA:cds"/>
    <property type="gene ID" value="FCD_00023025"/>
</dbReference>
<accession>A0AA88CSI5</accession>
<comment type="caution">
    <text evidence="1">The sequence shown here is derived from an EMBL/GenBank/DDBJ whole genome shotgun (WGS) entry which is preliminary data.</text>
</comment>
<sequence>MMNGNQDFALALSLVRPVPLFTDEMLVLKQTRLTESRYGLVHRVLVMRDQDLSINKDLQRSLLRPSHVFTHDELVLKQTELTNGKYGSVRRVFIVCNQDYAIDEGQQRWVIEQNPPDEVKVINGTDHMVMFVFIPWRAFSTNFKPATAQNIDTHLTGPYVKAIQVKRHFVLVHGGSHGAWCWYKLSALLRFSGHNMTGYPPRHKVILVARRFGGVACSIATERFLEKISTAVLLPHSCLVLHSLIRL</sequence>
<keyword evidence="2" id="KW-1185">Reference proteome</keyword>
<name>A0AA88CSI5_FICCA</name>
<dbReference type="GO" id="GO:0009696">
    <property type="term" value="P:salicylic acid metabolic process"/>
    <property type="evidence" value="ECO:0007669"/>
    <property type="project" value="TreeGrafter"/>
</dbReference>
<protein>
    <submittedName>
        <fullName evidence="1">Uncharacterized protein</fullName>
    </submittedName>
</protein>
<evidence type="ECO:0000313" key="2">
    <source>
        <dbReference type="Proteomes" id="UP001187192"/>
    </source>
</evidence>
<dbReference type="Proteomes" id="UP001187192">
    <property type="component" value="Unassembled WGS sequence"/>
</dbReference>
<dbReference type="Gene3D" id="3.40.50.1820">
    <property type="entry name" value="alpha/beta hydrolase"/>
    <property type="match status" value="1"/>
</dbReference>
<reference evidence="1" key="1">
    <citation type="submission" date="2023-07" db="EMBL/GenBank/DDBJ databases">
        <title>draft genome sequence of fig (Ficus carica).</title>
        <authorList>
            <person name="Takahashi T."/>
            <person name="Nishimura K."/>
        </authorList>
    </citation>
    <scope>NUCLEOTIDE SEQUENCE</scope>
</reference>
<dbReference type="GO" id="GO:0080031">
    <property type="term" value="F:methyl salicylate esterase activity"/>
    <property type="evidence" value="ECO:0007669"/>
    <property type="project" value="TreeGrafter"/>
</dbReference>
<dbReference type="EMBL" id="BTGU01000002">
    <property type="protein sequence ID" value="GMN29890.1"/>
    <property type="molecule type" value="Genomic_DNA"/>
</dbReference>
<dbReference type="PANTHER" id="PTHR10992:SF1066">
    <property type="entry name" value="METHYL JASMONATE ESTERASE 1"/>
    <property type="match status" value="1"/>
</dbReference>
<organism evidence="1 2">
    <name type="scientific">Ficus carica</name>
    <name type="common">Common fig</name>
    <dbReference type="NCBI Taxonomy" id="3494"/>
    <lineage>
        <taxon>Eukaryota</taxon>
        <taxon>Viridiplantae</taxon>
        <taxon>Streptophyta</taxon>
        <taxon>Embryophyta</taxon>
        <taxon>Tracheophyta</taxon>
        <taxon>Spermatophyta</taxon>
        <taxon>Magnoliopsida</taxon>
        <taxon>eudicotyledons</taxon>
        <taxon>Gunneridae</taxon>
        <taxon>Pentapetalae</taxon>
        <taxon>rosids</taxon>
        <taxon>fabids</taxon>
        <taxon>Rosales</taxon>
        <taxon>Moraceae</taxon>
        <taxon>Ficeae</taxon>
        <taxon>Ficus</taxon>
    </lineage>
</organism>
<dbReference type="GO" id="GO:0009694">
    <property type="term" value="P:jasmonic acid metabolic process"/>
    <property type="evidence" value="ECO:0007669"/>
    <property type="project" value="TreeGrafter"/>
</dbReference>
<proteinExistence type="predicted"/>
<dbReference type="InterPro" id="IPR029058">
    <property type="entry name" value="AB_hydrolase_fold"/>
</dbReference>
<dbReference type="GO" id="GO:0080032">
    <property type="term" value="F:methyl jasmonate esterase activity"/>
    <property type="evidence" value="ECO:0007669"/>
    <property type="project" value="TreeGrafter"/>
</dbReference>